<feature type="non-terminal residue" evidence="3">
    <location>
        <position position="1"/>
    </location>
</feature>
<dbReference type="GO" id="GO:0006633">
    <property type="term" value="P:fatty acid biosynthetic process"/>
    <property type="evidence" value="ECO:0007669"/>
    <property type="project" value="TreeGrafter"/>
</dbReference>
<evidence type="ECO:0000313" key="4">
    <source>
        <dbReference type="Proteomes" id="UP000050384"/>
    </source>
</evidence>
<name>A0A0Q0CNG2_PSESX</name>
<sequence>GEALVAVYCATKDAEISLTQSAGLELIRHGINVNAIAPGVVDGEHWDGVDAMFARYENRPLGEKKKLVGEQVPYGRMGTADDLTGMAIFLASTDSEYVVAQTYNVDGGNWMS</sequence>
<proteinExistence type="inferred from homology"/>
<reference evidence="3 4" key="1">
    <citation type="submission" date="2015-09" db="EMBL/GenBank/DDBJ databases">
        <title>Genome announcement of multiple Pseudomonas syringae strains.</title>
        <authorList>
            <person name="Thakur S."/>
            <person name="Wang P.W."/>
            <person name="Gong Y."/>
            <person name="Weir B.S."/>
            <person name="Guttman D.S."/>
        </authorList>
    </citation>
    <scope>NUCLEOTIDE SEQUENCE [LARGE SCALE GENOMIC DNA]</scope>
    <source>
        <strain evidence="3 4">ICMP16929</strain>
    </source>
</reference>
<dbReference type="InterPro" id="IPR036291">
    <property type="entry name" value="NAD(P)-bd_dom_sf"/>
</dbReference>
<organism evidence="3 4">
    <name type="scientific">Pseudomonas syringae pv. spinaceae</name>
    <dbReference type="NCBI Taxonomy" id="264459"/>
    <lineage>
        <taxon>Bacteria</taxon>
        <taxon>Pseudomonadati</taxon>
        <taxon>Pseudomonadota</taxon>
        <taxon>Gammaproteobacteria</taxon>
        <taxon>Pseudomonadales</taxon>
        <taxon>Pseudomonadaceae</taxon>
        <taxon>Pseudomonas</taxon>
        <taxon>Pseudomonas syringae</taxon>
    </lineage>
</organism>
<dbReference type="PANTHER" id="PTHR42760:SF133">
    <property type="entry name" value="3-OXOACYL-[ACYL-CARRIER-PROTEIN] REDUCTASE"/>
    <property type="match status" value="1"/>
</dbReference>
<dbReference type="PATRIC" id="fig|264459.3.peg.268"/>
<dbReference type="InterPro" id="IPR002347">
    <property type="entry name" value="SDR_fam"/>
</dbReference>
<dbReference type="EMBL" id="LJRI01000863">
    <property type="protein sequence ID" value="KPY86401.1"/>
    <property type="molecule type" value="Genomic_DNA"/>
</dbReference>
<dbReference type="GO" id="GO:0048038">
    <property type="term" value="F:quinone binding"/>
    <property type="evidence" value="ECO:0007669"/>
    <property type="project" value="TreeGrafter"/>
</dbReference>
<evidence type="ECO:0000256" key="2">
    <source>
        <dbReference type="ARBA" id="ARBA00023002"/>
    </source>
</evidence>
<dbReference type="PRINTS" id="PR00081">
    <property type="entry name" value="GDHRDH"/>
</dbReference>
<evidence type="ECO:0000313" key="3">
    <source>
        <dbReference type="EMBL" id="KPY86401.1"/>
    </source>
</evidence>
<protein>
    <submittedName>
        <fullName evidence="3">Sorbitol dehydrogenase</fullName>
    </submittedName>
</protein>
<dbReference type="RefSeq" id="WP_144434707.1">
    <property type="nucleotide sequence ID" value="NZ_LJRI01000863.1"/>
</dbReference>
<dbReference type="PANTHER" id="PTHR42760">
    <property type="entry name" value="SHORT-CHAIN DEHYDROGENASES/REDUCTASES FAMILY MEMBER"/>
    <property type="match status" value="1"/>
</dbReference>
<dbReference type="GO" id="GO:0016616">
    <property type="term" value="F:oxidoreductase activity, acting on the CH-OH group of donors, NAD or NADP as acceptor"/>
    <property type="evidence" value="ECO:0007669"/>
    <property type="project" value="TreeGrafter"/>
</dbReference>
<comment type="caution">
    <text evidence="3">The sequence shown here is derived from an EMBL/GenBank/DDBJ whole genome shotgun (WGS) entry which is preliminary data.</text>
</comment>
<gene>
    <name evidence="3" type="ORF">ALO94_00157</name>
</gene>
<comment type="similarity">
    <text evidence="1">Belongs to the short-chain dehydrogenases/reductases (SDR) family.</text>
</comment>
<dbReference type="AlphaFoldDB" id="A0A0Q0CNG2"/>
<dbReference type="Gene3D" id="3.40.50.720">
    <property type="entry name" value="NAD(P)-binding Rossmann-like Domain"/>
    <property type="match status" value="1"/>
</dbReference>
<accession>A0A0Q0CNG2</accession>
<dbReference type="SUPFAM" id="SSF51735">
    <property type="entry name" value="NAD(P)-binding Rossmann-fold domains"/>
    <property type="match status" value="1"/>
</dbReference>
<dbReference type="Pfam" id="PF13561">
    <property type="entry name" value="adh_short_C2"/>
    <property type="match status" value="1"/>
</dbReference>
<dbReference type="Proteomes" id="UP000050384">
    <property type="component" value="Unassembled WGS sequence"/>
</dbReference>
<keyword evidence="2" id="KW-0560">Oxidoreductase</keyword>
<evidence type="ECO:0000256" key="1">
    <source>
        <dbReference type="ARBA" id="ARBA00006484"/>
    </source>
</evidence>